<keyword evidence="4" id="KW-1185">Reference proteome</keyword>
<dbReference type="EMBL" id="BAAAWD010000014">
    <property type="protein sequence ID" value="GAA3019438.1"/>
    <property type="molecule type" value="Genomic_DNA"/>
</dbReference>
<evidence type="ECO:0000259" key="2">
    <source>
        <dbReference type="Pfam" id="PF12728"/>
    </source>
</evidence>
<feature type="domain" description="Helix-turn-helix" evidence="2">
    <location>
        <begin position="33"/>
        <end position="80"/>
    </location>
</feature>
<evidence type="ECO:0000313" key="4">
    <source>
        <dbReference type="Proteomes" id="UP001499930"/>
    </source>
</evidence>
<feature type="region of interest" description="Disordered" evidence="1">
    <location>
        <begin position="1"/>
        <end position="21"/>
    </location>
</feature>
<reference evidence="4" key="1">
    <citation type="journal article" date="2019" name="Int. J. Syst. Evol. Microbiol.">
        <title>The Global Catalogue of Microorganisms (GCM) 10K type strain sequencing project: providing services to taxonomists for standard genome sequencing and annotation.</title>
        <authorList>
            <consortium name="The Broad Institute Genomics Platform"/>
            <consortium name="The Broad Institute Genome Sequencing Center for Infectious Disease"/>
            <person name="Wu L."/>
            <person name="Ma J."/>
        </authorList>
    </citation>
    <scope>NUCLEOTIDE SEQUENCE [LARGE SCALE GENOMIC DNA]</scope>
    <source>
        <strain evidence="4">JCM 3106</strain>
    </source>
</reference>
<sequence length="88" mass="9596">MRHSVIQLVPRQGGPSAPAPEVSAVDPFSGRAVYTVTEVARLLSLSRGSAYASVRDGTIPAIKLGNRWVIPKRRFHTWLDGLAEDGER</sequence>
<organism evidence="3 4">
    <name type="scientific">Streptosporangium longisporum</name>
    <dbReference type="NCBI Taxonomy" id="46187"/>
    <lineage>
        <taxon>Bacteria</taxon>
        <taxon>Bacillati</taxon>
        <taxon>Actinomycetota</taxon>
        <taxon>Actinomycetes</taxon>
        <taxon>Streptosporangiales</taxon>
        <taxon>Streptosporangiaceae</taxon>
        <taxon>Streptosporangium</taxon>
    </lineage>
</organism>
<name>A0ABP6KU68_9ACTN</name>
<proteinExistence type="predicted"/>
<dbReference type="InterPro" id="IPR041657">
    <property type="entry name" value="HTH_17"/>
</dbReference>
<accession>A0ABP6KU68</accession>
<comment type="caution">
    <text evidence="3">The sequence shown here is derived from an EMBL/GenBank/DDBJ whole genome shotgun (WGS) entry which is preliminary data.</text>
</comment>
<evidence type="ECO:0000256" key="1">
    <source>
        <dbReference type="SAM" id="MobiDB-lite"/>
    </source>
</evidence>
<dbReference type="NCBIfam" id="TIGR01764">
    <property type="entry name" value="excise"/>
    <property type="match status" value="1"/>
</dbReference>
<dbReference type="Pfam" id="PF12728">
    <property type="entry name" value="HTH_17"/>
    <property type="match status" value="1"/>
</dbReference>
<gene>
    <name evidence="3" type="ORF">GCM10017559_49510</name>
</gene>
<dbReference type="Proteomes" id="UP001499930">
    <property type="component" value="Unassembled WGS sequence"/>
</dbReference>
<dbReference type="InterPro" id="IPR010093">
    <property type="entry name" value="SinI_DNA-bd"/>
</dbReference>
<protein>
    <recommendedName>
        <fullName evidence="2">Helix-turn-helix domain-containing protein</fullName>
    </recommendedName>
</protein>
<evidence type="ECO:0000313" key="3">
    <source>
        <dbReference type="EMBL" id="GAA3019438.1"/>
    </source>
</evidence>
<dbReference type="RefSeq" id="WP_344899319.1">
    <property type="nucleotide sequence ID" value="NZ_BAAAWD010000014.1"/>
</dbReference>